<accession>A0ABQ9HAP3</accession>
<feature type="region of interest" description="Disordered" evidence="1">
    <location>
        <begin position="207"/>
        <end position="233"/>
    </location>
</feature>
<reference evidence="2 3" key="1">
    <citation type="submission" date="2023-02" db="EMBL/GenBank/DDBJ databases">
        <title>LHISI_Scaffold_Assembly.</title>
        <authorList>
            <person name="Stuart O.P."/>
            <person name="Cleave R."/>
            <person name="Magrath M.J.L."/>
            <person name="Mikheyev A.S."/>
        </authorList>
    </citation>
    <scope>NUCLEOTIDE SEQUENCE [LARGE SCALE GENOMIC DNA]</scope>
    <source>
        <strain evidence="2">Daus_M_001</strain>
        <tissue evidence="2">Leg muscle</tissue>
    </source>
</reference>
<comment type="caution">
    <text evidence="2">The sequence shown here is derived from an EMBL/GenBank/DDBJ whole genome shotgun (WGS) entry which is preliminary data.</text>
</comment>
<protein>
    <submittedName>
        <fullName evidence="2">Uncharacterized protein</fullName>
    </submittedName>
</protein>
<evidence type="ECO:0000313" key="2">
    <source>
        <dbReference type="EMBL" id="KAJ8881344.1"/>
    </source>
</evidence>
<organism evidence="2 3">
    <name type="scientific">Dryococelus australis</name>
    <dbReference type="NCBI Taxonomy" id="614101"/>
    <lineage>
        <taxon>Eukaryota</taxon>
        <taxon>Metazoa</taxon>
        <taxon>Ecdysozoa</taxon>
        <taxon>Arthropoda</taxon>
        <taxon>Hexapoda</taxon>
        <taxon>Insecta</taxon>
        <taxon>Pterygota</taxon>
        <taxon>Neoptera</taxon>
        <taxon>Polyneoptera</taxon>
        <taxon>Phasmatodea</taxon>
        <taxon>Verophasmatodea</taxon>
        <taxon>Anareolatae</taxon>
        <taxon>Phasmatidae</taxon>
        <taxon>Eurycanthinae</taxon>
        <taxon>Dryococelus</taxon>
    </lineage>
</organism>
<feature type="region of interest" description="Disordered" evidence="1">
    <location>
        <begin position="331"/>
        <end position="354"/>
    </location>
</feature>
<evidence type="ECO:0000313" key="3">
    <source>
        <dbReference type="Proteomes" id="UP001159363"/>
    </source>
</evidence>
<gene>
    <name evidence="2" type="ORF">PR048_017825</name>
</gene>
<dbReference type="Proteomes" id="UP001159363">
    <property type="component" value="Chromosome 5"/>
</dbReference>
<keyword evidence="3" id="KW-1185">Reference proteome</keyword>
<name>A0ABQ9HAP3_9NEOP</name>
<sequence>MRKSGVTPPWWEPSAHHTHYREQPLVYGYLQPCSNTSRRRRDATLRAGCWLARAPYVPSLGNTTRSLGTKTAYLVSLAAAMLRMRTGGRTDCGENVPWAHTALHSRSAAADLPRPCHSAWSWFRPLQTSLRCPPARLDTWQTGAATHSYRVMWHDAQTFNSRSEGSGFESRSGHPDFYSHGFHKSLQANAEMVPYYTSGKIPHPSLHGPRWCSGQTTRLPPRRTGFDSRRSGSQIFSRGNRAERCRWSAGFLGDLPFTPYLHSGAASHVDSPSSALKTSMLRAAKISALHFTWGNPSAAVTHDNTLYKDCTHSNALATSVLQLTAWSGAGMQGRGKRETHHKTRRPSASAGTIPAYENPGATPLVIDPGSPRLLANKMEWSLLRFPWVYAALREYCKSVESPAHSGDGDLVTRTSVTLIAPTLLGQKKKYRQAGRTLIDFTHGNCVNELGAGDTGDTRENPPTNSQPNPVTRPGTEPGLPWWEARVLNAQPPWPLERARAWRTPSYDQIYGSTCFRCASEKTSTRRHDSVLRFVALSRGDSAFIASVAYVAEKYCAGMCISRFKCNAIIIAAKFTFALSTLYSEQTELSCCESVVSVAAISSFTTHCIAEVTSIKERRLLSAVSWQTTLDSRGCKFSSCEWRNGGNSLPTWAGSACVYIRHVACLNTREGGVVGKIRALPRVRSRNDSALRITTWANFTPDRFKLRLPIGRSADCRDQHRDLPIDYPRNLE</sequence>
<proteinExistence type="predicted"/>
<evidence type="ECO:0000256" key="1">
    <source>
        <dbReference type="SAM" id="MobiDB-lite"/>
    </source>
</evidence>
<feature type="compositionally biased region" description="Polar residues" evidence="1">
    <location>
        <begin position="460"/>
        <end position="469"/>
    </location>
</feature>
<feature type="region of interest" description="Disordered" evidence="1">
    <location>
        <begin position="449"/>
        <end position="475"/>
    </location>
</feature>
<dbReference type="EMBL" id="JARBHB010000006">
    <property type="protein sequence ID" value="KAJ8881344.1"/>
    <property type="molecule type" value="Genomic_DNA"/>
</dbReference>